<protein>
    <recommendedName>
        <fullName evidence="1">Gene product 88 domain-containing protein</fullName>
    </recommendedName>
</protein>
<dbReference type="EMBL" id="LAZR01046661">
    <property type="protein sequence ID" value="KKK96018.1"/>
    <property type="molecule type" value="Genomic_DNA"/>
</dbReference>
<dbReference type="AlphaFoldDB" id="A0A0F8ZQB9"/>
<gene>
    <name evidence="2" type="ORF">LCGC14_2667000</name>
</gene>
<evidence type="ECO:0000259" key="1">
    <source>
        <dbReference type="Pfam" id="PF17338"/>
    </source>
</evidence>
<organism evidence="2">
    <name type="scientific">marine sediment metagenome</name>
    <dbReference type="NCBI Taxonomy" id="412755"/>
    <lineage>
        <taxon>unclassified sequences</taxon>
        <taxon>metagenomes</taxon>
        <taxon>ecological metagenomes</taxon>
    </lineage>
</organism>
<comment type="caution">
    <text evidence="2">The sequence shown here is derived from an EMBL/GenBank/DDBJ whole genome shotgun (WGS) entry which is preliminary data.</text>
</comment>
<evidence type="ECO:0000313" key="2">
    <source>
        <dbReference type="EMBL" id="KKK96018.1"/>
    </source>
</evidence>
<sequence>MGLLSNANTNPKTSKQLKKRKIEGVILHLTPDKLADGKRTVCAWSTQGCRDMCLNTAGRSQVTGKLEAKNLGTYMIHRARMSKTMKWLDERNMFIRELKRELDLLAMRALRKGYAAVARLNGTSDIPWESYIDMEQYRIQFYDYTKSLNRMQRWLKGRMPKNYYLIYSRSELTSDRTIRMICAKRGNVAVVFKDELPKTYLGIRVINGDNHDFRFLDNRGVIVGLKAKGRAKKDTSEFVV</sequence>
<name>A0A0F8ZQB9_9ZZZZ</name>
<dbReference type="Pfam" id="PF17338">
    <property type="entry name" value="GP88"/>
    <property type="match status" value="1"/>
</dbReference>
<accession>A0A0F8ZQB9</accession>
<proteinExistence type="predicted"/>
<reference evidence="2" key="1">
    <citation type="journal article" date="2015" name="Nature">
        <title>Complex archaea that bridge the gap between prokaryotes and eukaryotes.</title>
        <authorList>
            <person name="Spang A."/>
            <person name="Saw J.H."/>
            <person name="Jorgensen S.L."/>
            <person name="Zaremba-Niedzwiedzka K."/>
            <person name="Martijn J."/>
            <person name="Lind A.E."/>
            <person name="van Eijk R."/>
            <person name="Schleper C."/>
            <person name="Guy L."/>
            <person name="Ettema T.J."/>
        </authorList>
    </citation>
    <scope>NUCLEOTIDE SEQUENCE</scope>
</reference>
<dbReference type="InterPro" id="IPR020290">
    <property type="entry name" value="Gp88"/>
</dbReference>
<feature type="domain" description="Gene product 88" evidence="1">
    <location>
        <begin position="8"/>
        <end position="239"/>
    </location>
</feature>